<evidence type="ECO:0008006" key="2">
    <source>
        <dbReference type="Google" id="ProtNLM"/>
    </source>
</evidence>
<accession>G0UGA3</accession>
<organism evidence="1">
    <name type="scientific">Weissella thailandensis fsh4-2</name>
    <dbReference type="NCBI Taxonomy" id="1056112"/>
    <lineage>
        <taxon>Bacteria</taxon>
        <taxon>Bacillati</taxon>
        <taxon>Bacillota</taxon>
        <taxon>Bacilli</taxon>
        <taxon>Lactobacillales</taxon>
        <taxon>Lactobacillaceae</taxon>
        <taxon>Weissella</taxon>
    </lineage>
</organism>
<evidence type="ECO:0000313" key="1">
    <source>
        <dbReference type="EMBL" id="CCC56786.1"/>
    </source>
</evidence>
<name>G0UGA3_9LACO</name>
<proteinExistence type="predicted"/>
<dbReference type="EMBL" id="HE575153">
    <property type="protein sequence ID" value="CCC56786.1"/>
    <property type="molecule type" value="Genomic_DNA"/>
</dbReference>
<gene>
    <name evidence="1" type="ORF">WT2_00788</name>
</gene>
<protein>
    <recommendedName>
        <fullName evidence="2">DNA-directed RNA polymerase beta subunit</fullName>
    </recommendedName>
</protein>
<sequence length="136" mass="15676">MLMDINNEEIDNITLKQASQFFKYDYHDRGMIKWQGYYLSDHTEHVNKIAHEVKHANQRVRKPEMAPELIAKILFEAYAQQDTVTIQLSTQSEQGIIPPMITGVVKGYTDEAIVIGTQFIPQTNLWWVSKTPPTTP</sequence>
<reference evidence="1" key="2">
    <citation type="submission" date="2011-07" db="EMBL/GenBank/DDBJ databases">
        <authorList>
            <person name="Franz C."/>
        </authorList>
    </citation>
    <scope>NUCLEOTIDE SEQUENCE</scope>
    <source>
        <strain evidence="1">Fsh4-2</strain>
    </source>
</reference>
<reference evidence="1" key="1">
    <citation type="journal article" date="2011" name="J. Bacteriol.">
        <title>Genome Sequence of Weissella thailandensis fsh4-2.</title>
        <authorList>
            <person name="Benomar N."/>
            <person name="Abriouel H."/>
            <person name="Lee H."/>
            <person name="Cho G.S."/>
            <person name="Huch M."/>
            <person name="Pulido R.P."/>
            <person name="Holzapfel W.H."/>
            <person name="Galvez A."/>
            <person name="Franz C.M."/>
        </authorList>
    </citation>
    <scope>NUCLEOTIDE SEQUENCE</scope>
    <source>
        <strain evidence="1">Fsh4-2</strain>
    </source>
</reference>
<dbReference type="AlphaFoldDB" id="G0UGA3"/>